<keyword evidence="2" id="KW-1185">Reference proteome</keyword>
<proteinExistence type="predicted"/>
<sequence length="99" mass="11216">MSEFTRRDFRAAMCYNFKRGLCAKECFAEMKDVFGNRGDFDLNDDSRSGRAATAVTEDNIRGVKELVTDNSHITYVKIEETLGIHAASIHSILHEHLGY</sequence>
<organism evidence="1 2">
    <name type="scientific">Ignelater luminosus</name>
    <name type="common">Cucubano</name>
    <name type="synonym">Pyrophorus luminosus</name>
    <dbReference type="NCBI Taxonomy" id="2038154"/>
    <lineage>
        <taxon>Eukaryota</taxon>
        <taxon>Metazoa</taxon>
        <taxon>Ecdysozoa</taxon>
        <taxon>Arthropoda</taxon>
        <taxon>Hexapoda</taxon>
        <taxon>Insecta</taxon>
        <taxon>Pterygota</taxon>
        <taxon>Neoptera</taxon>
        <taxon>Endopterygota</taxon>
        <taxon>Coleoptera</taxon>
        <taxon>Polyphaga</taxon>
        <taxon>Elateriformia</taxon>
        <taxon>Elateroidea</taxon>
        <taxon>Elateridae</taxon>
        <taxon>Agrypninae</taxon>
        <taxon>Pyrophorini</taxon>
        <taxon>Ignelater</taxon>
    </lineage>
</organism>
<reference evidence="1" key="1">
    <citation type="submission" date="2019-08" db="EMBL/GenBank/DDBJ databases">
        <title>The genome of the North American firefly Photinus pyralis.</title>
        <authorList>
            <consortium name="Photinus pyralis genome working group"/>
            <person name="Fallon T.R."/>
            <person name="Sander Lower S.E."/>
            <person name="Weng J.-K."/>
        </authorList>
    </citation>
    <scope>NUCLEOTIDE SEQUENCE</scope>
    <source>
        <strain evidence="1">TRF0915ILg1</strain>
        <tissue evidence="1">Whole body</tissue>
    </source>
</reference>
<dbReference type="InterPro" id="IPR052709">
    <property type="entry name" value="Transposase-MT_Hybrid"/>
</dbReference>
<protein>
    <recommendedName>
        <fullName evidence="3">FLJ37770-like protein</fullName>
    </recommendedName>
</protein>
<dbReference type="OrthoDB" id="6767820at2759"/>
<evidence type="ECO:0000313" key="2">
    <source>
        <dbReference type="Proteomes" id="UP000801492"/>
    </source>
</evidence>
<evidence type="ECO:0000313" key="1">
    <source>
        <dbReference type="EMBL" id="KAF2888129.1"/>
    </source>
</evidence>
<gene>
    <name evidence="1" type="ORF">ILUMI_18044</name>
</gene>
<dbReference type="Proteomes" id="UP000801492">
    <property type="component" value="Unassembled WGS sequence"/>
</dbReference>
<comment type="caution">
    <text evidence="1">The sequence shown here is derived from an EMBL/GenBank/DDBJ whole genome shotgun (WGS) entry which is preliminary data.</text>
</comment>
<name>A0A8K0CIS6_IGNLU</name>
<accession>A0A8K0CIS6</accession>
<dbReference type="AlphaFoldDB" id="A0A8K0CIS6"/>
<dbReference type="EMBL" id="VTPC01079757">
    <property type="protein sequence ID" value="KAF2888129.1"/>
    <property type="molecule type" value="Genomic_DNA"/>
</dbReference>
<dbReference type="PANTHER" id="PTHR46060">
    <property type="entry name" value="MARINER MOS1 TRANSPOSASE-LIKE PROTEIN"/>
    <property type="match status" value="1"/>
</dbReference>
<evidence type="ECO:0008006" key="3">
    <source>
        <dbReference type="Google" id="ProtNLM"/>
    </source>
</evidence>
<dbReference type="PANTHER" id="PTHR46060:SF1">
    <property type="entry name" value="MARINER MOS1 TRANSPOSASE-LIKE PROTEIN"/>
    <property type="match status" value="1"/>
</dbReference>